<keyword evidence="2" id="KW-1185">Reference proteome</keyword>
<reference evidence="1 2" key="1">
    <citation type="submission" date="2012-06" db="EMBL/GenBank/DDBJ databases">
        <title>Finished chromosome of genome of Crinalium epipsammum PCC 9333.</title>
        <authorList>
            <consortium name="US DOE Joint Genome Institute"/>
            <person name="Gugger M."/>
            <person name="Coursin T."/>
            <person name="Rippka R."/>
            <person name="Tandeau De Marsac N."/>
            <person name="Huntemann M."/>
            <person name="Wei C.-L."/>
            <person name="Han J."/>
            <person name="Detter J.C."/>
            <person name="Han C."/>
            <person name="Tapia R."/>
            <person name="Davenport K."/>
            <person name="Daligault H."/>
            <person name="Erkkila T."/>
            <person name="Gu W."/>
            <person name="Munk A.C.C."/>
            <person name="Teshima H."/>
            <person name="Xu Y."/>
            <person name="Chain P."/>
            <person name="Chen A."/>
            <person name="Krypides N."/>
            <person name="Mavromatis K."/>
            <person name="Markowitz V."/>
            <person name="Szeto E."/>
            <person name="Ivanova N."/>
            <person name="Mikhailova N."/>
            <person name="Ovchinnikova G."/>
            <person name="Pagani I."/>
            <person name="Pati A."/>
            <person name="Goodwin L."/>
            <person name="Peters L."/>
            <person name="Pitluck S."/>
            <person name="Woyke T."/>
            <person name="Kerfeld C."/>
        </authorList>
    </citation>
    <scope>NUCLEOTIDE SEQUENCE [LARGE SCALE GENOMIC DNA]</scope>
    <source>
        <strain evidence="1 2">PCC 9333</strain>
    </source>
</reference>
<evidence type="ECO:0000313" key="2">
    <source>
        <dbReference type="Proteomes" id="UP000010472"/>
    </source>
</evidence>
<gene>
    <name evidence="1" type="ORF">Cri9333_0219</name>
</gene>
<dbReference type="KEGG" id="cep:Cri9333_0219"/>
<sequence>MNFLIFLLDAPVNFFSHPLHFEWTEMEQEALDISDQTSQQSKYLELELMMRPA</sequence>
<dbReference type="HOGENOM" id="CLU_3060674_0_0_3"/>
<accession>K9VVL2</accession>
<dbReference type="AlphaFoldDB" id="K9VVL2"/>
<dbReference type="EMBL" id="CP003620">
    <property type="protein sequence ID" value="AFZ11215.1"/>
    <property type="molecule type" value="Genomic_DNA"/>
</dbReference>
<protein>
    <submittedName>
        <fullName evidence="1">Uncharacterized protein</fullName>
    </submittedName>
</protein>
<name>K9VVL2_9CYAN</name>
<dbReference type="RefSeq" id="WP_015201359.1">
    <property type="nucleotide sequence ID" value="NC_019753.1"/>
</dbReference>
<proteinExistence type="predicted"/>
<organism evidence="1 2">
    <name type="scientific">Crinalium epipsammum PCC 9333</name>
    <dbReference type="NCBI Taxonomy" id="1173022"/>
    <lineage>
        <taxon>Bacteria</taxon>
        <taxon>Bacillati</taxon>
        <taxon>Cyanobacteriota</taxon>
        <taxon>Cyanophyceae</taxon>
        <taxon>Gomontiellales</taxon>
        <taxon>Gomontiellaceae</taxon>
        <taxon>Crinalium</taxon>
    </lineage>
</organism>
<evidence type="ECO:0000313" key="1">
    <source>
        <dbReference type="EMBL" id="AFZ11215.1"/>
    </source>
</evidence>
<dbReference type="Proteomes" id="UP000010472">
    <property type="component" value="Chromosome"/>
</dbReference>